<dbReference type="PIRSF" id="PIRSF006614">
    <property type="entry name" value="Methylglyox_syn"/>
    <property type="match status" value="1"/>
</dbReference>
<protein>
    <recommendedName>
        <fullName evidence="1">Methylglyoxal synthase</fullName>
        <shortName evidence="1">MGS</shortName>
        <ecNumber evidence="1">4.2.3.3</ecNumber>
    </recommendedName>
</protein>
<dbReference type="Gene3D" id="3.40.50.1380">
    <property type="entry name" value="Methylglyoxal synthase-like domain"/>
    <property type="match status" value="1"/>
</dbReference>
<feature type="domain" description="MGS-like" evidence="3">
    <location>
        <begin position="1"/>
        <end position="152"/>
    </location>
</feature>
<dbReference type="SUPFAM" id="SSF52335">
    <property type="entry name" value="Methylglyoxal synthase-like"/>
    <property type="match status" value="1"/>
</dbReference>
<comment type="function">
    <text evidence="1">Catalyzes the formation of methylglyoxal from dihydroxyacetone phosphate.</text>
</comment>
<dbReference type="InterPro" id="IPR004363">
    <property type="entry name" value="Methylgl_synth"/>
</dbReference>
<dbReference type="HAMAP" id="MF_00549">
    <property type="entry name" value="Methylglyoxal_synth"/>
    <property type="match status" value="1"/>
</dbReference>
<dbReference type="GO" id="GO:0019242">
    <property type="term" value="P:methylglyoxal biosynthetic process"/>
    <property type="evidence" value="ECO:0007669"/>
    <property type="project" value="UniProtKB-UniRule"/>
</dbReference>
<keyword evidence="1 4" id="KW-0456">Lyase</keyword>
<feature type="binding site" evidence="1">
    <location>
        <position position="12"/>
    </location>
    <ligand>
        <name>substrate</name>
    </ligand>
</feature>
<dbReference type="GO" id="GO:0005829">
    <property type="term" value="C:cytosol"/>
    <property type="evidence" value="ECO:0007669"/>
    <property type="project" value="TreeGrafter"/>
</dbReference>
<dbReference type="PROSITE" id="PS51855">
    <property type="entry name" value="MGS"/>
    <property type="match status" value="1"/>
</dbReference>
<evidence type="ECO:0000256" key="2">
    <source>
        <dbReference type="PIRSR" id="PIRSR006614-1"/>
    </source>
</evidence>
<sequence>MHATKRIGLVAHDARKQEMLIWVKNNAETLCRHNLVCTGTTGGLIRDMLARDFPGLSPSITRLKSGPLGGDQQMGALIAEGAIDILVFLTDPMTTQPHDVDVKALVRLCTVYNTVLACTLATADFVISSPLFAAPYEAKHHDYAAYLERQPL</sequence>
<feature type="binding site" evidence="1">
    <location>
        <position position="98"/>
    </location>
    <ligand>
        <name>substrate</name>
    </ligand>
</feature>
<comment type="catalytic activity">
    <reaction evidence="1">
        <text>dihydroxyacetone phosphate = methylglyoxal + phosphate</text>
        <dbReference type="Rhea" id="RHEA:17937"/>
        <dbReference type="ChEBI" id="CHEBI:17158"/>
        <dbReference type="ChEBI" id="CHEBI:43474"/>
        <dbReference type="ChEBI" id="CHEBI:57642"/>
        <dbReference type="EC" id="4.2.3.3"/>
    </reaction>
</comment>
<evidence type="ECO:0000259" key="3">
    <source>
        <dbReference type="PROSITE" id="PS51855"/>
    </source>
</evidence>
<accession>A0A212JHL2</accession>
<gene>
    <name evidence="1 4" type="primary">mgsA</name>
    <name evidence="4" type="ORF">KL86DPRO_11439</name>
</gene>
<dbReference type="PANTHER" id="PTHR30492:SF0">
    <property type="entry name" value="METHYLGLYOXAL SYNTHASE"/>
    <property type="match status" value="1"/>
</dbReference>
<dbReference type="InterPro" id="IPR018148">
    <property type="entry name" value="Methylglyoxal_synth_AS"/>
</dbReference>
<dbReference type="EMBL" id="FLUQ01000001">
    <property type="protein sequence ID" value="SBV98735.1"/>
    <property type="molecule type" value="Genomic_DNA"/>
</dbReference>
<dbReference type="PROSITE" id="PS01335">
    <property type="entry name" value="METHYLGLYOXAL_SYNTH"/>
    <property type="match status" value="1"/>
</dbReference>
<dbReference type="Pfam" id="PF02142">
    <property type="entry name" value="MGS"/>
    <property type="match status" value="1"/>
</dbReference>
<proteinExistence type="inferred from homology"/>
<dbReference type="CDD" id="cd01422">
    <property type="entry name" value="MGS"/>
    <property type="match status" value="1"/>
</dbReference>
<evidence type="ECO:0000313" key="4">
    <source>
        <dbReference type="EMBL" id="SBV98735.1"/>
    </source>
</evidence>
<dbReference type="SMART" id="SM00851">
    <property type="entry name" value="MGS"/>
    <property type="match status" value="1"/>
</dbReference>
<dbReference type="PANTHER" id="PTHR30492">
    <property type="entry name" value="METHYLGLYOXAL SYNTHASE"/>
    <property type="match status" value="1"/>
</dbReference>
<feature type="binding site" evidence="1">
    <location>
        <begin position="65"/>
        <end position="66"/>
    </location>
    <ligand>
        <name>substrate</name>
    </ligand>
</feature>
<feature type="binding site" evidence="1">
    <location>
        <begin position="38"/>
        <end position="41"/>
    </location>
    <ligand>
        <name>substrate</name>
    </ligand>
</feature>
<dbReference type="InterPro" id="IPR011607">
    <property type="entry name" value="MGS-like_dom"/>
</dbReference>
<dbReference type="NCBIfam" id="TIGR00160">
    <property type="entry name" value="MGSA"/>
    <property type="match status" value="1"/>
</dbReference>
<dbReference type="InterPro" id="IPR036914">
    <property type="entry name" value="MGS-like_dom_sf"/>
</dbReference>
<organism evidence="4">
    <name type="scientific">uncultured delta proteobacterium</name>
    <dbReference type="NCBI Taxonomy" id="34034"/>
    <lineage>
        <taxon>Bacteria</taxon>
        <taxon>Deltaproteobacteria</taxon>
        <taxon>environmental samples</taxon>
    </lineage>
</organism>
<dbReference type="GO" id="GO:0008929">
    <property type="term" value="F:methylglyoxal synthase activity"/>
    <property type="evidence" value="ECO:0007669"/>
    <property type="project" value="UniProtKB-UniRule"/>
</dbReference>
<feature type="active site" description="Proton donor/acceptor" evidence="1 2">
    <location>
        <position position="71"/>
    </location>
</feature>
<reference evidence="4" key="1">
    <citation type="submission" date="2016-04" db="EMBL/GenBank/DDBJ databases">
        <authorList>
            <person name="Evans L.H."/>
            <person name="Alamgir A."/>
            <person name="Owens N."/>
            <person name="Weber N.D."/>
            <person name="Virtaneva K."/>
            <person name="Barbian K."/>
            <person name="Babar A."/>
            <person name="Rosenke K."/>
        </authorList>
    </citation>
    <scope>NUCLEOTIDE SEQUENCE</scope>
    <source>
        <strain evidence="4">86</strain>
    </source>
</reference>
<comment type="similarity">
    <text evidence="1">Belongs to the methylglyoxal synthase family.</text>
</comment>
<dbReference type="EC" id="4.2.3.3" evidence="1"/>
<dbReference type="AlphaFoldDB" id="A0A212JHL2"/>
<dbReference type="NCBIfam" id="NF003559">
    <property type="entry name" value="PRK05234.1"/>
    <property type="match status" value="1"/>
</dbReference>
<feature type="binding site" evidence="1">
    <location>
        <position position="16"/>
    </location>
    <ligand>
        <name>substrate</name>
    </ligand>
</feature>
<evidence type="ECO:0000256" key="1">
    <source>
        <dbReference type="HAMAP-Rule" id="MF_00549"/>
    </source>
</evidence>
<name>A0A212JHL2_9DELT</name>